<organism evidence="4 5">
    <name type="scientific">Paenibacillus chibensis</name>
    <dbReference type="NCBI Taxonomy" id="59846"/>
    <lineage>
        <taxon>Bacteria</taxon>
        <taxon>Bacillati</taxon>
        <taxon>Bacillota</taxon>
        <taxon>Bacilli</taxon>
        <taxon>Bacillales</taxon>
        <taxon>Paenibacillaceae</taxon>
        <taxon>Paenibacillus</taxon>
    </lineage>
</organism>
<comment type="caution">
    <text evidence="4">The sequence shown here is derived from an EMBL/GenBank/DDBJ whole genome shotgun (WGS) entry which is preliminary data.</text>
</comment>
<dbReference type="SUPFAM" id="SSF48208">
    <property type="entry name" value="Six-hairpin glycosidases"/>
    <property type="match status" value="1"/>
</dbReference>
<protein>
    <submittedName>
        <fullName evidence="4">Glycoside hydrolase family 95 protein</fullName>
    </submittedName>
</protein>
<dbReference type="PANTHER" id="PTHR31084">
    <property type="entry name" value="ALPHA-L-FUCOSIDASE 2"/>
    <property type="match status" value="1"/>
</dbReference>
<evidence type="ECO:0000313" key="5">
    <source>
        <dbReference type="Proteomes" id="UP001343257"/>
    </source>
</evidence>
<dbReference type="InterPro" id="IPR027414">
    <property type="entry name" value="GH95_N_dom"/>
</dbReference>
<feature type="domain" description="Glycosyl hydrolase family 95 N-terminal" evidence="1">
    <location>
        <begin position="7"/>
        <end position="252"/>
    </location>
</feature>
<evidence type="ECO:0000259" key="1">
    <source>
        <dbReference type="Pfam" id="PF14498"/>
    </source>
</evidence>
<feature type="domain" description="Glycosyl hydrolase family 95 catalytic" evidence="3">
    <location>
        <begin position="280"/>
        <end position="688"/>
    </location>
</feature>
<dbReference type="InterPro" id="IPR012341">
    <property type="entry name" value="6hp_glycosidase-like_sf"/>
</dbReference>
<keyword evidence="4" id="KW-0378">Hydrolase</keyword>
<dbReference type="Gene3D" id="2.70.98.50">
    <property type="entry name" value="putative glycoside hydrolase family protein from bacillus halodurans"/>
    <property type="match status" value="1"/>
</dbReference>
<keyword evidence="5" id="KW-1185">Reference proteome</keyword>
<dbReference type="Gene3D" id="1.50.10.10">
    <property type="match status" value="1"/>
</dbReference>
<sequence length="777" mass="87372">MRENLKLWYDKPSTLAEPSEHSGWNRALPIGNGRLGAMVFGDLPVERIQVNEESIWAGPPVPIHQPGARDALEQARALMFAGREEEAERLVQEKVLSPHTGPRSYQPFGDIWLEPIEGFAPAELEGYRRELDLDQAMATVTFFQGGVRHLRETFVSAVDQVLVMRWTAELPGQIHTSVRLTRETGAMTSGRGVDMLILEGQAAHGTSHPGVRFAGALKVSIEGGRLQHAGDALRITGADSLTFYLAVRTDYHFNQPMEPLRHDLTSLCMDELAQAMRKTYDQSKQDHVAEHRRLFSRVQLELSVDEPQTVKRRSFPTDQRIAEMNNGGKDADLISLYFQYGRYLLISSSRPGSMPANLQGIWNPRMEAPWDSDYHLNINLQMNYWPAQVTNLSECHLPYFELMEALVEPGKKTASEVYGCRGFVAHYTTDAWLFTAPLGMISYGMWPMGAGWCVRDFMEYYRFTGDKTFLAERAYPILKEAALFFMDWLVQDPKTGRWISGPSTSPENMYYSASGRKTGLCMAPAMDQQIIHEAFAHVLEAAETLGLKDEFTARIAGMLPDLAMPGIGADGRLLEWCEEVEEVEPGHRHISHLYGLFPAALYTYEFTPDYMSAAEETLKYRLAHGGGHTGWSRAWIINFWSRLRKPEQAYRNLVSLLTHSTLPNLLDNHPPFQIDGNFGGTAGIAEMLLQSHTGVLELLPALPAEWGSGLVKGLRARGGYEVDLEWKQGELMDCRIVSHQGHTCKIMWKGLKCEFETEPGEVYHPLRSAAACSEEKS</sequence>
<dbReference type="RefSeq" id="WP_328278880.1">
    <property type="nucleotide sequence ID" value="NZ_JARTLD010000036.1"/>
</dbReference>
<dbReference type="InterPro" id="IPR008928">
    <property type="entry name" value="6-hairpin_glycosidase_sf"/>
</dbReference>
<evidence type="ECO:0000259" key="2">
    <source>
        <dbReference type="Pfam" id="PF21307"/>
    </source>
</evidence>
<dbReference type="InterPro" id="IPR054363">
    <property type="entry name" value="GH95_cat"/>
</dbReference>
<accession>A0ABU6PUH2</accession>
<reference evidence="4 5" key="1">
    <citation type="submission" date="2023-03" db="EMBL/GenBank/DDBJ databases">
        <title>Bacillus Genome Sequencing.</title>
        <authorList>
            <person name="Dunlap C."/>
        </authorList>
    </citation>
    <scope>NUCLEOTIDE SEQUENCE [LARGE SCALE GENOMIC DNA]</scope>
    <source>
        <strain evidence="4 5">NRS-52</strain>
    </source>
</reference>
<dbReference type="GO" id="GO:0016787">
    <property type="term" value="F:hydrolase activity"/>
    <property type="evidence" value="ECO:0007669"/>
    <property type="project" value="UniProtKB-KW"/>
</dbReference>
<name>A0ABU6PUH2_9BACL</name>
<dbReference type="Pfam" id="PF22124">
    <property type="entry name" value="Glyco_hydro_95_cat"/>
    <property type="match status" value="1"/>
</dbReference>
<evidence type="ECO:0000259" key="3">
    <source>
        <dbReference type="Pfam" id="PF22124"/>
    </source>
</evidence>
<dbReference type="PANTHER" id="PTHR31084:SF0">
    <property type="entry name" value="ALPHA-L-FUCOSIDASE 2"/>
    <property type="match status" value="1"/>
</dbReference>
<dbReference type="Proteomes" id="UP001343257">
    <property type="component" value="Unassembled WGS sequence"/>
</dbReference>
<dbReference type="EMBL" id="JARTLD010000036">
    <property type="protein sequence ID" value="MED5018541.1"/>
    <property type="molecule type" value="Genomic_DNA"/>
</dbReference>
<dbReference type="InterPro" id="IPR049053">
    <property type="entry name" value="AFCA-like_C"/>
</dbReference>
<evidence type="ECO:0000313" key="4">
    <source>
        <dbReference type="EMBL" id="MED5018541.1"/>
    </source>
</evidence>
<proteinExistence type="predicted"/>
<gene>
    <name evidence="4" type="ORF">P9847_14635</name>
</gene>
<dbReference type="Pfam" id="PF21307">
    <property type="entry name" value="Glyco_hydro_95_C"/>
    <property type="match status" value="1"/>
</dbReference>
<dbReference type="Pfam" id="PF14498">
    <property type="entry name" value="Glyco_hyd_65N_2"/>
    <property type="match status" value="1"/>
</dbReference>
<dbReference type="PIRSF" id="PIRSF007663">
    <property type="entry name" value="UCP007663"/>
    <property type="match status" value="1"/>
</dbReference>
<feature type="domain" description="Alpha fucosidase A-like C-terminal" evidence="2">
    <location>
        <begin position="690"/>
        <end position="758"/>
    </location>
</feature>
<dbReference type="InterPro" id="IPR016518">
    <property type="entry name" value="Alpha-L-fucosidase"/>
</dbReference>